<dbReference type="SUPFAM" id="SSF54523">
    <property type="entry name" value="Pili subunits"/>
    <property type="match status" value="1"/>
</dbReference>
<dbReference type="NCBIfam" id="TIGR02532">
    <property type="entry name" value="IV_pilin_GFxxxE"/>
    <property type="match status" value="1"/>
</dbReference>
<keyword evidence="6 11" id="KW-0812">Transmembrane</keyword>
<accession>A0A7T0C534</accession>
<evidence type="ECO:0000256" key="9">
    <source>
        <dbReference type="ARBA" id="ARBA00025772"/>
    </source>
</evidence>
<comment type="similarity">
    <text evidence="9">Belongs to the GSP H family.</text>
</comment>
<reference evidence="14" key="1">
    <citation type="submission" date="2020-02" db="EMBL/GenBank/DDBJ databases">
        <title>Genomic and physiological characterization of two novel Nitrospinaceae genera.</title>
        <authorList>
            <person name="Mueller A.J."/>
            <person name="Jung M.-Y."/>
            <person name="Strachan C.R."/>
            <person name="Herbold C.W."/>
            <person name="Kirkegaard R.H."/>
            <person name="Daims H."/>
        </authorList>
    </citation>
    <scope>NUCLEOTIDE SEQUENCE [LARGE SCALE GENOMIC DNA]</scope>
</reference>
<dbReference type="PROSITE" id="PS00409">
    <property type="entry name" value="PROKAR_NTER_METHYL"/>
    <property type="match status" value="1"/>
</dbReference>
<dbReference type="InterPro" id="IPR045584">
    <property type="entry name" value="Pilin-like"/>
</dbReference>
<evidence type="ECO:0000313" key="13">
    <source>
        <dbReference type="EMBL" id="QPJ66752.1"/>
    </source>
</evidence>
<dbReference type="Pfam" id="PF07963">
    <property type="entry name" value="N_methyl"/>
    <property type="match status" value="1"/>
</dbReference>
<evidence type="ECO:0000256" key="7">
    <source>
        <dbReference type="ARBA" id="ARBA00022989"/>
    </source>
</evidence>
<feature type="transmembrane region" description="Helical" evidence="11">
    <location>
        <begin position="20"/>
        <end position="40"/>
    </location>
</feature>
<evidence type="ECO:0000313" key="14">
    <source>
        <dbReference type="Proteomes" id="UP000594464"/>
    </source>
</evidence>
<evidence type="ECO:0000256" key="6">
    <source>
        <dbReference type="ARBA" id="ARBA00022692"/>
    </source>
</evidence>
<evidence type="ECO:0000256" key="1">
    <source>
        <dbReference type="ARBA" id="ARBA00004377"/>
    </source>
</evidence>
<sequence>MSVIPHRRLRILAASRDSGFSLIEIMVVIVVMGVLMAISIPKISNWAQMYQINAEAQKVYFDLMLARSKAIGNNNDVIVTFDVSNHTYTIHDDTNSDGSADSGEEVKTVNLENNMKFGYDSSIQDVDGNAMSAAADFGGAATLTFNSRGEASAGGGVYMLPSKDVGLSTDRMRAVSIVMGTGSADLWKYDSLAATPGPWSTG</sequence>
<keyword evidence="7 11" id="KW-1133">Transmembrane helix</keyword>
<dbReference type="Gene3D" id="3.30.700.10">
    <property type="entry name" value="Glycoprotein, Type 4 Pilin"/>
    <property type="match status" value="1"/>
</dbReference>
<dbReference type="Pfam" id="PF12019">
    <property type="entry name" value="GspH"/>
    <property type="match status" value="1"/>
</dbReference>
<dbReference type="KEGG" id="nva:G3M78_03475"/>
<keyword evidence="8 11" id="KW-0472">Membrane</keyword>
<dbReference type="AlphaFoldDB" id="A0A7T0C534"/>
<evidence type="ECO:0000256" key="11">
    <source>
        <dbReference type="SAM" id="Phobius"/>
    </source>
</evidence>
<evidence type="ECO:0000256" key="10">
    <source>
        <dbReference type="ARBA" id="ARBA00030775"/>
    </source>
</evidence>
<evidence type="ECO:0000259" key="12">
    <source>
        <dbReference type="Pfam" id="PF12019"/>
    </source>
</evidence>
<keyword evidence="5" id="KW-0997">Cell inner membrane</keyword>
<keyword evidence="4" id="KW-0488">Methylation</keyword>
<dbReference type="Proteomes" id="UP000594464">
    <property type="component" value="Chromosome"/>
</dbReference>
<proteinExistence type="inferred from homology"/>
<evidence type="ECO:0000256" key="8">
    <source>
        <dbReference type="ARBA" id="ARBA00023136"/>
    </source>
</evidence>
<keyword evidence="3" id="KW-1003">Cell membrane</keyword>
<name>A0A7T0C534_9BACT</name>
<feature type="domain" description="General secretion pathway GspH" evidence="12">
    <location>
        <begin position="55"/>
        <end position="176"/>
    </location>
</feature>
<comment type="subcellular location">
    <subcellularLocation>
        <location evidence="1">Cell inner membrane</location>
        <topology evidence="1">Single-pass membrane protein</topology>
    </subcellularLocation>
</comment>
<protein>
    <recommendedName>
        <fullName evidence="2">Type II secretion system protein H</fullName>
    </recommendedName>
    <alternativeName>
        <fullName evidence="10">General secretion pathway protein H</fullName>
    </alternativeName>
</protein>
<evidence type="ECO:0000256" key="2">
    <source>
        <dbReference type="ARBA" id="ARBA00021549"/>
    </source>
</evidence>
<dbReference type="InterPro" id="IPR012902">
    <property type="entry name" value="N_methyl_site"/>
</dbReference>
<dbReference type="InterPro" id="IPR022346">
    <property type="entry name" value="T2SS_GspH"/>
</dbReference>
<dbReference type="GO" id="GO:0015627">
    <property type="term" value="C:type II protein secretion system complex"/>
    <property type="evidence" value="ECO:0007669"/>
    <property type="project" value="InterPro"/>
</dbReference>
<organism evidence="13 14">
    <name type="scientific">Candidatus Nitrohelix vancouverensis</name>
    <dbReference type="NCBI Taxonomy" id="2705534"/>
    <lineage>
        <taxon>Bacteria</taxon>
        <taxon>Pseudomonadati</taxon>
        <taxon>Nitrospinota/Tectimicrobiota group</taxon>
        <taxon>Nitrospinota</taxon>
        <taxon>Nitrospinia</taxon>
        <taxon>Nitrospinales</taxon>
        <taxon>Nitrospinaceae</taxon>
        <taxon>Candidatus Nitrohelix</taxon>
    </lineage>
</organism>
<dbReference type="GO" id="GO:0015628">
    <property type="term" value="P:protein secretion by the type II secretion system"/>
    <property type="evidence" value="ECO:0007669"/>
    <property type="project" value="InterPro"/>
</dbReference>
<dbReference type="GO" id="GO:0005886">
    <property type="term" value="C:plasma membrane"/>
    <property type="evidence" value="ECO:0007669"/>
    <property type="project" value="UniProtKB-SubCell"/>
</dbReference>
<evidence type="ECO:0000256" key="4">
    <source>
        <dbReference type="ARBA" id="ARBA00022481"/>
    </source>
</evidence>
<evidence type="ECO:0000256" key="3">
    <source>
        <dbReference type="ARBA" id="ARBA00022475"/>
    </source>
</evidence>
<gene>
    <name evidence="13" type="ORF">G3M78_03475</name>
</gene>
<dbReference type="EMBL" id="CP048620">
    <property type="protein sequence ID" value="QPJ66752.1"/>
    <property type="molecule type" value="Genomic_DNA"/>
</dbReference>
<evidence type="ECO:0000256" key="5">
    <source>
        <dbReference type="ARBA" id="ARBA00022519"/>
    </source>
</evidence>